<evidence type="ECO:0000256" key="1">
    <source>
        <dbReference type="SAM" id="MobiDB-lite"/>
    </source>
</evidence>
<proteinExistence type="predicted"/>
<dbReference type="InterPro" id="IPR003609">
    <property type="entry name" value="Pan_app"/>
</dbReference>
<gene>
    <name evidence="4" type="ORF">PG997_010823</name>
</gene>
<evidence type="ECO:0000313" key="4">
    <source>
        <dbReference type="EMBL" id="KAK8070620.1"/>
    </source>
</evidence>
<dbReference type="Pfam" id="PF00024">
    <property type="entry name" value="PAN_1"/>
    <property type="match status" value="1"/>
</dbReference>
<evidence type="ECO:0000256" key="2">
    <source>
        <dbReference type="SAM" id="Phobius"/>
    </source>
</evidence>
<dbReference type="EMBL" id="JAQQWN010000008">
    <property type="protein sequence ID" value="KAK8070620.1"/>
    <property type="molecule type" value="Genomic_DNA"/>
</dbReference>
<feature type="region of interest" description="Disordered" evidence="1">
    <location>
        <begin position="117"/>
        <end position="147"/>
    </location>
</feature>
<feature type="compositionally biased region" description="Low complexity" evidence="1">
    <location>
        <begin position="118"/>
        <end position="147"/>
    </location>
</feature>
<feature type="region of interest" description="Disordered" evidence="1">
    <location>
        <begin position="33"/>
        <end position="66"/>
    </location>
</feature>
<dbReference type="GeneID" id="92048198"/>
<feature type="domain" description="Apple" evidence="3">
    <location>
        <begin position="185"/>
        <end position="233"/>
    </location>
</feature>
<keyword evidence="2" id="KW-1133">Transmembrane helix</keyword>
<sequence length="250" mass="26791">MYSENNAPEALTTLPALKEAVHQKYAHIEPVMAHHAQNRGSGSTTTDQSQTRYPSTDVLPTSSYMPEKEAEEKRICGLTQRNFMILCIVAFVILGAGIGGGVGGGLAAHNNIGSDIQSPMASTSPSPTPLPDSSTSSSPAPSSSSIPLPIKLDCPKIDGMLEKFDKKWTFEYKCGKDITGSEYDIVYFTSYVLEDCIRACTSYNKNRNSNECTAVEFNADSKACAVKNATSGTPVNGANPTRQVLAVLQQ</sequence>
<protein>
    <recommendedName>
        <fullName evidence="3">Apple domain-containing protein</fullName>
    </recommendedName>
</protein>
<evidence type="ECO:0000259" key="3">
    <source>
        <dbReference type="Pfam" id="PF00024"/>
    </source>
</evidence>
<feature type="transmembrane region" description="Helical" evidence="2">
    <location>
        <begin position="83"/>
        <end position="108"/>
    </location>
</feature>
<evidence type="ECO:0000313" key="5">
    <source>
        <dbReference type="Proteomes" id="UP001433268"/>
    </source>
</evidence>
<accession>A0ABR1VHE5</accession>
<dbReference type="Proteomes" id="UP001433268">
    <property type="component" value="Unassembled WGS sequence"/>
</dbReference>
<name>A0ABR1VHE5_9PEZI</name>
<feature type="compositionally biased region" description="Polar residues" evidence="1">
    <location>
        <begin position="52"/>
        <end position="64"/>
    </location>
</feature>
<organism evidence="4 5">
    <name type="scientific">Apiospora hydei</name>
    <dbReference type="NCBI Taxonomy" id="1337664"/>
    <lineage>
        <taxon>Eukaryota</taxon>
        <taxon>Fungi</taxon>
        <taxon>Dikarya</taxon>
        <taxon>Ascomycota</taxon>
        <taxon>Pezizomycotina</taxon>
        <taxon>Sordariomycetes</taxon>
        <taxon>Xylariomycetidae</taxon>
        <taxon>Amphisphaeriales</taxon>
        <taxon>Apiosporaceae</taxon>
        <taxon>Apiospora</taxon>
    </lineage>
</organism>
<keyword evidence="2" id="KW-0472">Membrane</keyword>
<keyword evidence="2" id="KW-0812">Transmembrane</keyword>
<comment type="caution">
    <text evidence="4">The sequence shown here is derived from an EMBL/GenBank/DDBJ whole genome shotgun (WGS) entry which is preliminary data.</text>
</comment>
<feature type="compositionally biased region" description="Low complexity" evidence="1">
    <location>
        <begin position="40"/>
        <end position="51"/>
    </location>
</feature>
<keyword evidence="5" id="KW-1185">Reference proteome</keyword>
<dbReference type="RefSeq" id="XP_066664428.1">
    <property type="nucleotide sequence ID" value="XM_066815138.1"/>
</dbReference>
<reference evidence="4 5" key="1">
    <citation type="submission" date="2023-01" db="EMBL/GenBank/DDBJ databases">
        <title>Analysis of 21 Apiospora genomes using comparative genomics revels a genus with tremendous synthesis potential of carbohydrate active enzymes and secondary metabolites.</title>
        <authorList>
            <person name="Sorensen T."/>
        </authorList>
    </citation>
    <scope>NUCLEOTIDE SEQUENCE [LARGE SCALE GENOMIC DNA]</scope>
    <source>
        <strain evidence="4 5">CBS 114990</strain>
    </source>
</reference>